<protein>
    <submittedName>
        <fullName evidence="1">Uncharacterized protein</fullName>
    </submittedName>
</protein>
<evidence type="ECO:0000313" key="2">
    <source>
        <dbReference type="Proteomes" id="UP000692954"/>
    </source>
</evidence>
<keyword evidence="2" id="KW-1185">Reference proteome</keyword>
<sequence>MNSSDYNIQDCNVNQTGLKCSTNQQQSCVEVINQSTTLLNSCSYEILNIGFFYQYFQGSCIETPQTCDQISQSKCNQLTAINNNLGQWDGFHVLNKISQKILKSIAGITNLSQLKCKQISKTCELDFIYFARCIYSQCLNVLKLQCNYITLNRNIQYTQNSFTCQVRTCNNTNEEFTSIYQCILWLDSCTYDENLNLYQQTLLQLKTTQFLSTKSSYQINQG</sequence>
<comment type="caution">
    <text evidence="1">The sequence shown here is derived from an EMBL/GenBank/DDBJ whole genome shotgun (WGS) entry which is preliminary data.</text>
</comment>
<evidence type="ECO:0000313" key="1">
    <source>
        <dbReference type="EMBL" id="CAD8131164.1"/>
    </source>
</evidence>
<organism evidence="1 2">
    <name type="scientific">Paramecium sonneborni</name>
    <dbReference type="NCBI Taxonomy" id="65129"/>
    <lineage>
        <taxon>Eukaryota</taxon>
        <taxon>Sar</taxon>
        <taxon>Alveolata</taxon>
        <taxon>Ciliophora</taxon>
        <taxon>Intramacronucleata</taxon>
        <taxon>Oligohymenophorea</taxon>
        <taxon>Peniculida</taxon>
        <taxon>Parameciidae</taxon>
        <taxon>Paramecium</taxon>
    </lineage>
</organism>
<gene>
    <name evidence="1" type="ORF">PSON_ATCC_30995.1.T3930003</name>
</gene>
<dbReference type="AlphaFoldDB" id="A0A8S1RXJ9"/>
<name>A0A8S1RXJ9_9CILI</name>
<dbReference type="EMBL" id="CAJJDN010000393">
    <property type="protein sequence ID" value="CAD8131164.1"/>
    <property type="molecule type" value="Genomic_DNA"/>
</dbReference>
<dbReference type="Proteomes" id="UP000692954">
    <property type="component" value="Unassembled WGS sequence"/>
</dbReference>
<proteinExistence type="predicted"/>
<accession>A0A8S1RXJ9</accession>
<reference evidence="1" key="1">
    <citation type="submission" date="2021-01" db="EMBL/GenBank/DDBJ databases">
        <authorList>
            <consortium name="Genoscope - CEA"/>
            <person name="William W."/>
        </authorList>
    </citation>
    <scope>NUCLEOTIDE SEQUENCE</scope>
</reference>